<comment type="caution">
    <text evidence="2">The sequence shown here is derived from an EMBL/GenBank/DDBJ whole genome shotgun (WGS) entry which is preliminary data.</text>
</comment>
<reference evidence="2" key="2">
    <citation type="submission" date="2020-09" db="EMBL/GenBank/DDBJ databases">
        <authorList>
            <person name="Sun Q."/>
            <person name="Ohkuma M."/>
        </authorList>
    </citation>
    <scope>NUCLEOTIDE SEQUENCE</scope>
    <source>
        <strain evidence="2">JCM 4714</strain>
    </source>
</reference>
<dbReference type="AlphaFoldDB" id="A0A918YNX9"/>
<accession>A0A918YNX9</accession>
<reference evidence="2" key="1">
    <citation type="journal article" date="2014" name="Int. J. Syst. Evol. Microbiol.">
        <title>Complete genome sequence of Corynebacterium casei LMG S-19264T (=DSM 44701T), isolated from a smear-ripened cheese.</title>
        <authorList>
            <consortium name="US DOE Joint Genome Institute (JGI-PGF)"/>
            <person name="Walter F."/>
            <person name="Albersmeier A."/>
            <person name="Kalinowski J."/>
            <person name="Ruckert C."/>
        </authorList>
    </citation>
    <scope>NUCLEOTIDE SEQUENCE</scope>
    <source>
        <strain evidence="2">JCM 4714</strain>
    </source>
</reference>
<feature type="region of interest" description="Disordered" evidence="1">
    <location>
        <begin position="22"/>
        <end position="46"/>
    </location>
</feature>
<proteinExistence type="predicted"/>
<name>A0A918YNX9_9ACTN</name>
<dbReference type="Proteomes" id="UP000655443">
    <property type="component" value="Unassembled WGS sequence"/>
</dbReference>
<feature type="region of interest" description="Disordered" evidence="1">
    <location>
        <begin position="112"/>
        <end position="140"/>
    </location>
</feature>
<evidence type="ECO:0000313" key="3">
    <source>
        <dbReference type="Proteomes" id="UP000655443"/>
    </source>
</evidence>
<evidence type="ECO:0000256" key="1">
    <source>
        <dbReference type="SAM" id="MobiDB-lite"/>
    </source>
</evidence>
<sequence length="140" mass="14541">MLPKSKVDLYAAIPSARSLRCSSGRASGKRDHFDPVASGAVGTGGDTEVVRVGEGRLHHGVEAPIAYMGLDRGLPAGGVRANEGPGGADVSSQETLVARVRRLVQVLVFTTSSSTKDRSSSVLPNMSGKTRPPRLPCSST</sequence>
<keyword evidence="3" id="KW-1185">Reference proteome</keyword>
<gene>
    <name evidence="2" type="ORF">GCM10010339_69210</name>
</gene>
<organism evidence="2 3">
    <name type="scientific">Streptomyces alanosinicus</name>
    <dbReference type="NCBI Taxonomy" id="68171"/>
    <lineage>
        <taxon>Bacteria</taxon>
        <taxon>Bacillati</taxon>
        <taxon>Actinomycetota</taxon>
        <taxon>Actinomycetes</taxon>
        <taxon>Kitasatosporales</taxon>
        <taxon>Streptomycetaceae</taxon>
        <taxon>Streptomyces</taxon>
    </lineage>
</organism>
<protein>
    <submittedName>
        <fullName evidence="2">Uncharacterized protein</fullName>
    </submittedName>
</protein>
<dbReference type="EMBL" id="BMVG01000026">
    <property type="protein sequence ID" value="GHE11031.1"/>
    <property type="molecule type" value="Genomic_DNA"/>
</dbReference>
<evidence type="ECO:0000313" key="2">
    <source>
        <dbReference type="EMBL" id="GHE11031.1"/>
    </source>
</evidence>